<accession>A0A151A9S1</accession>
<dbReference type="OrthoDB" id="325222at2157"/>
<comment type="caution">
    <text evidence="1">The sequence shown here is derived from an EMBL/GenBank/DDBJ whole genome shotgun (WGS) entry which is preliminary data.</text>
</comment>
<keyword evidence="2" id="KW-1185">Reference proteome</keyword>
<sequence length="56" mass="6340">MASSTDSSPAIDDEVRQLYERYQAAESDAERREIALEMGKLDGHRHAEIYAALENE</sequence>
<protein>
    <submittedName>
        <fullName evidence="1">Uncharacterized protein</fullName>
    </submittedName>
</protein>
<name>A0A151A9S1_9EURY</name>
<dbReference type="InterPro" id="IPR058985">
    <property type="entry name" value="Antitox_halobact"/>
</dbReference>
<dbReference type="RefSeq" id="WP_169802687.1">
    <property type="nucleotide sequence ID" value="NZ_LTAZ01000015.1"/>
</dbReference>
<dbReference type="Pfam" id="PF26044">
    <property type="entry name" value="Antitox_halo"/>
    <property type="match status" value="1"/>
</dbReference>
<dbReference type="AlphaFoldDB" id="A0A151A9S1"/>
<evidence type="ECO:0000313" key="2">
    <source>
        <dbReference type="Proteomes" id="UP000075321"/>
    </source>
</evidence>
<reference evidence="1 2" key="1">
    <citation type="submission" date="2016-02" db="EMBL/GenBank/DDBJ databases">
        <title>Genome sequence of Halalkalicoccus paucihalophilus DSM 24557.</title>
        <authorList>
            <person name="Poehlein A."/>
            <person name="Daniel R."/>
        </authorList>
    </citation>
    <scope>NUCLEOTIDE SEQUENCE [LARGE SCALE GENOMIC DNA]</scope>
    <source>
        <strain evidence="1 2">DSM 24557</strain>
    </source>
</reference>
<dbReference type="Proteomes" id="UP000075321">
    <property type="component" value="Unassembled WGS sequence"/>
</dbReference>
<organism evidence="1 2">
    <name type="scientific">Halalkalicoccus paucihalophilus</name>
    <dbReference type="NCBI Taxonomy" id="1008153"/>
    <lineage>
        <taxon>Archaea</taxon>
        <taxon>Methanobacteriati</taxon>
        <taxon>Methanobacteriota</taxon>
        <taxon>Stenosarchaea group</taxon>
        <taxon>Halobacteria</taxon>
        <taxon>Halobacteriales</taxon>
        <taxon>Halococcaceae</taxon>
        <taxon>Halalkalicoccus</taxon>
    </lineage>
</organism>
<evidence type="ECO:0000313" key="1">
    <source>
        <dbReference type="EMBL" id="KYH24242.1"/>
    </source>
</evidence>
<dbReference type="PATRIC" id="fig|1008153.3.peg.3948"/>
<proteinExistence type="predicted"/>
<gene>
    <name evidence="1" type="ORF">HAPAU_37130</name>
</gene>
<dbReference type="EMBL" id="LTAZ01000015">
    <property type="protein sequence ID" value="KYH24242.1"/>
    <property type="molecule type" value="Genomic_DNA"/>
</dbReference>